<protein>
    <recommendedName>
        <fullName evidence="17">Plasma membrane fusion protein PRM1</fullName>
    </recommendedName>
</protein>
<keyword evidence="14" id="KW-0732">Signal</keyword>
<evidence type="ECO:0000313" key="16">
    <source>
        <dbReference type="Proteomes" id="UP001491310"/>
    </source>
</evidence>
<name>A0ABR2Z245_9CHLO</name>
<evidence type="ECO:0000256" key="6">
    <source>
        <dbReference type="ARBA" id="ARBA00022989"/>
    </source>
</evidence>
<dbReference type="Proteomes" id="UP001491310">
    <property type="component" value="Unassembled WGS sequence"/>
</dbReference>
<keyword evidence="12" id="KW-0407">Ion channel</keyword>
<feature type="transmembrane region" description="Helical" evidence="13">
    <location>
        <begin position="78"/>
        <end position="98"/>
    </location>
</feature>
<organism evidence="15 16">
    <name type="scientific">Coccomyxa subellipsoidea</name>
    <dbReference type="NCBI Taxonomy" id="248742"/>
    <lineage>
        <taxon>Eukaryota</taxon>
        <taxon>Viridiplantae</taxon>
        <taxon>Chlorophyta</taxon>
        <taxon>core chlorophytes</taxon>
        <taxon>Trebouxiophyceae</taxon>
        <taxon>Trebouxiophyceae incertae sedis</taxon>
        <taxon>Coccomyxaceae</taxon>
        <taxon>Coccomyxa</taxon>
    </lineage>
</organism>
<keyword evidence="4" id="KW-1003">Cell membrane</keyword>
<keyword evidence="9" id="KW-0869">Chloride channel</keyword>
<evidence type="ECO:0000256" key="5">
    <source>
        <dbReference type="ARBA" id="ARBA00022692"/>
    </source>
</evidence>
<sequence length="1024" mass="108173">MPIRKPTLAVFILFAYLVANLLANAALAQSTDGNNSVCVKADWKGVAFFGTPVSSAQFKPEDLNVHSSYYRGPVQTRALPTGVLAALAIVLLFIFLLWRIVRGCCVCCCRWCCVTPTPFPDEVLGSGRMTVLKIIITLLSLGVAASCAYGMSKVDPKLVDSGLSVIDSTKGYMNSVFNQVYGVLGDVDSVNGLLDDVQTILSVDVNVTDISAGITCVARSIGSLNPATALSYLGTIQYEIAIVLQPSLSAMSSNVSSLLGQEVPAFQGYAAIILASPSFLSNFSAETDNFITAVNSLPATYPSDGTANAYVLALGTALTALSLPLNGGATSKSGRLAGLSIALTSLYGVKSADLSTMGDIQSGISSLSSVGSNLSVTLPALSATLLDVYDKYTTARPCMTSLLTRLQDINTTVIVLPSDIDSAYQQLQSAQQTLDDVLINGTQSPVLLAASLNQAASQISSQPISNSINAALTTSQAQLSNFTDPNGAGGANTLLAGLKTATDGSSGDMDTCNGAYQTFIASGIPSDYTSMRNACNTARSDMTSIQVGFSAIDTSASSPYGTTIASLTSTSSALSSLPSNATLQATLTSVSDSVSSVPDVSTYISSLTPAVSAYNALPANVFTQLEGSLTSIDTDITQAIATARDTVNSNVDSFTSKANDLHNKTIDKISTYQSDYEPTVRKYDRYRQAAEYTNFALAIAVCLGIIFAVLTNCQFAASFFTLVLLILTVVYSIVAVIFFLIASVGNDACTNAESYIIARLPDLIGSDPATLNKSIALADYYFYNQGGGVKDILKSVAGVNLDDVFATVNSTRDQAIQEIEGTYTLQGKMLAVVRGVYGISNNITKRLTDSESLAAYETIHPLYIQAKTFFCCSGVNMFGNLWVSMFAAGSLSIILLIFLFTYIGSLDQLPPRACCDCTMRSRKDFPPLDYKSSQRGDMEDAGGFTRGHHVDATAPPMQEIEVSGLSRGSLLAPNSPKKVSYPKPTPSYTLRAAAAQQSAVSHSQALKQEYMRHALMMDSAGLER</sequence>
<keyword evidence="6 13" id="KW-1133">Transmembrane helix</keyword>
<proteinExistence type="inferred from homology"/>
<keyword evidence="7" id="KW-0406">Ion transport</keyword>
<comment type="subcellular location">
    <subcellularLocation>
        <location evidence="1">Cell membrane</location>
        <topology evidence="1">Multi-pass membrane protein</topology>
    </subcellularLocation>
</comment>
<evidence type="ECO:0000256" key="4">
    <source>
        <dbReference type="ARBA" id="ARBA00022475"/>
    </source>
</evidence>
<comment type="similarity">
    <text evidence="2">Belongs to the tweety family.</text>
</comment>
<gene>
    <name evidence="15" type="ORF">WJX75_000757</name>
</gene>
<feature type="transmembrane region" description="Helical" evidence="13">
    <location>
        <begin position="717"/>
        <end position="741"/>
    </location>
</feature>
<keyword evidence="11" id="KW-0868">Chloride</keyword>
<feature type="signal peptide" evidence="14">
    <location>
        <begin position="1"/>
        <end position="28"/>
    </location>
</feature>
<keyword evidence="16" id="KW-1185">Reference proteome</keyword>
<keyword evidence="10" id="KW-0325">Glycoprotein</keyword>
<evidence type="ECO:0000256" key="7">
    <source>
        <dbReference type="ARBA" id="ARBA00023065"/>
    </source>
</evidence>
<evidence type="ECO:0000256" key="14">
    <source>
        <dbReference type="SAM" id="SignalP"/>
    </source>
</evidence>
<keyword evidence="5 13" id="KW-0812">Transmembrane</keyword>
<feature type="chain" id="PRO_5046263026" description="Plasma membrane fusion protein PRM1" evidence="14">
    <location>
        <begin position="29"/>
        <end position="1024"/>
    </location>
</feature>
<evidence type="ECO:0000256" key="11">
    <source>
        <dbReference type="ARBA" id="ARBA00023214"/>
    </source>
</evidence>
<evidence type="ECO:0000256" key="10">
    <source>
        <dbReference type="ARBA" id="ARBA00023180"/>
    </source>
</evidence>
<dbReference type="PANTHER" id="PTHR12424">
    <property type="entry name" value="TWEETY-RELATED"/>
    <property type="match status" value="1"/>
</dbReference>
<feature type="transmembrane region" description="Helical" evidence="13">
    <location>
        <begin position="692"/>
        <end position="710"/>
    </location>
</feature>
<reference evidence="15 16" key="1">
    <citation type="journal article" date="2024" name="Nat. Commun.">
        <title>Phylogenomics reveals the evolutionary origins of lichenization in chlorophyte algae.</title>
        <authorList>
            <person name="Puginier C."/>
            <person name="Libourel C."/>
            <person name="Otte J."/>
            <person name="Skaloud P."/>
            <person name="Haon M."/>
            <person name="Grisel S."/>
            <person name="Petersen M."/>
            <person name="Berrin J.G."/>
            <person name="Delaux P.M."/>
            <person name="Dal Grande F."/>
            <person name="Keller J."/>
        </authorList>
    </citation>
    <scope>NUCLEOTIDE SEQUENCE [LARGE SCALE GENOMIC DNA]</scope>
    <source>
        <strain evidence="15 16">SAG 216-7</strain>
    </source>
</reference>
<dbReference type="EMBL" id="JALJOT010000001">
    <property type="protein sequence ID" value="KAK9918047.1"/>
    <property type="molecule type" value="Genomic_DNA"/>
</dbReference>
<keyword evidence="8 13" id="KW-0472">Membrane</keyword>
<evidence type="ECO:0000313" key="15">
    <source>
        <dbReference type="EMBL" id="KAK9918047.1"/>
    </source>
</evidence>
<evidence type="ECO:0000256" key="9">
    <source>
        <dbReference type="ARBA" id="ARBA00023173"/>
    </source>
</evidence>
<evidence type="ECO:0000256" key="8">
    <source>
        <dbReference type="ARBA" id="ARBA00023136"/>
    </source>
</evidence>
<accession>A0ABR2Z245</accession>
<evidence type="ECO:0000256" key="1">
    <source>
        <dbReference type="ARBA" id="ARBA00004651"/>
    </source>
</evidence>
<dbReference type="InterPro" id="IPR006990">
    <property type="entry name" value="Tweety"/>
</dbReference>
<comment type="caution">
    <text evidence="15">The sequence shown here is derived from an EMBL/GenBank/DDBJ whole genome shotgun (WGS) entry which is preliminary data.</text>
</comment>
<dbReference type="PANTHER" id="PTHR12424:SF8">
    <property type="entry name" value="PROTEIN TWEETY"/>
    <property type="match status" value="1"/>
</dbReference>
<evidence type="ECO:0000256" key="3">
    <source>
        <dbReference type="ARBA" id="ARBA00022448"/>
    </source>
</evidence>
<evidence type="ECO:0008006" key="17">
    <source>
        <dbReference type="Google" id="ProtNLM"/>
    </source>
</evidence>
<evidence type="ECO:0000256" key="13">
    <source>
        <dbReference type="SAM" id="Phobius"/>
    </source>
</evidence>
<keyword evidence="3" id="KW-0813">Transport</keyword>
<feature type="transmembrane region" description="Helical" evidence="13">
    <location>
        <begin position="881"/>
        <end position="903"/>
    </location>
</feature>
<evidence type="ECO:0000256" key="12">
    <source>
        <dbReference type="ARBA" id="ARBA00023303"/>
    </source>
</evidence>
<evidence type="ECO:0000256" key="2">
    <source>
        <dbReference type="ARBA" id="ARBA00009849"/>
    </source>
</evidence>